<dbReference type="EC" id="2.5.1.9" evidence="4"/>
<dbReference type="GO" id="GO:0004746">
    <property type="term" value="F:riboflavin synthase activity"/>
    <property type="evidence" value="ECO:0007669"/>
    <property type="project" value="UniProtKB-EC"/>
</dbReference>
<dbReference type="PANTHER" id="PTHR21098:SF12">
    <property type="entry name" value="RIBOFLAVIN SYNTHASE"/>
    <property type="match status" value="1"/>
</dbReference>
<dbReference type="InterPro" id="IPR026017">
    <property type="entry name" value="Lumazine-bd_dom"/>
</dbReference>
<comment type="pathway">
    <text evidence="3">Cofactor biosynthesis; riboflavin biosynthesis; riboflavin from 2-hydroxy-3-oxobutyl phosphate and 5-amino-6-(D-ribitylamino)uracil: step 2/2.</text>
</comment>
<evidence type="ECO:0000256" key="1">
    <source>
        <dbReference type="ARBA" id="ARBA00000968"/>
    </source>
</evidence>
<evidence type="ECO:0000313" key="10">
    <source>
        <dbReference type="EMBL" id="CAB4616652.1"/>
    </source>
</evidence>
<evidence type="ECO:0000256" key="5">
    <source>
        <dbReference type="ARBA" id="ARBA00013950"/>
    </source>
</evidence>
<evidence type="ECO:0000256" key="4">
    <source>
        <dbReference type="ARBA" id="ARBA00012827"/>
    </source>
</evidence>
<protein>
    <recommendedName>
        <fullName evidence="5">Riboflavin synthase</fullName>
        <ecNumber evidence="4">2.5.1.9</ecNumber>
    </recommendedName>
</protein>
<dbReference type="GO" id="GO:0009231">
    <property type="term" value="P:riboflavin biosynthetic process"/>
    <property type="evidence" value="ECO:0007669"/>
    <property type="project" value="UniProtKB-KW"/>
</dbReference>
<organism evidence="10">
    <name type="scientific">freshwater metagenome</name>
    <dbReference type="NCBI Taxonomy" id="449393"/>
    <lineage>
        <taxon>unclassified sequences</taxon>
        <taxon>metagenomes</taxon>
        <taxon>ecological metagenomes</taxon>
    </lineage>
</organism>
<dbReference type="CDD" id="cd00402">
    <property type="entry name" value="Riboflavin_synthase_like"/>
    <property type="match status" value="1"/>
</dbReference>
<name>A0A6J6HS28_9ZZZZ</name>
<comment type="catalytic activity">
    <reaction evidence="1">
        <text>2 6,7-dimethyl-8-(1-D-ribityl)lumazine + H(+) = 5-amino-6-(D-ribitylamino)uracil + riboflavin</text>
        <dbReference type="Rhea" id="RHEA:20772"/>
        <dbReference type="ChEBI" id="CHEBI:15378"/>
        <dbReference type="ChEBI" id="CHEBI:15934"/>
        <dbReference type="ChEBI" id="CHEBI:57986"/>
        <dbReference type="ChEBI" id="CHEBI:58201"/>
        <dbReference type="EC" id="2.5.1.9"/>
    </reaction>
</comment>
<feature type="domain" description="Lumazine-binding" evidence="9">
    <location>
        <begin position="97"/>
        <end position="195"/>
    </location>
</feature>
<dbReference type="InterPro" id="IPR001783">
    <property type="entry name" value="Lumazine-bd"/>
</dbReference>
<dbReference type="FunFam" id="2.40.30.20:FF:000003">
    <property type="entry name" value="Riboflavin synthase, alpha subunit"/>
    <property type="match status" value="1"/>
</dbReference>
<evidence type="ECO:0000256" key="8">
    <source>
        <dbReference type="ARBA" id="ARBA00022737"/>
    </source>
</evidence>
<dbReference type="InterPro" id="IPR023366">
    <property type="entry name" value="ATP_synth_asu-like_sf"/>
</dbReference>
<evidence type="ECO:0000256" key="2">
    <source>
        <dbReference type="ARBA" id="ARBA00002803"/>
    </source>
</evidence>
<reference evidence="10" key="1">
    <citation type="submission" date="2020-05" db="EMBL/GenBank/DDBJ databases">
        <authorList>
            <person name="Chiriac C."/>
            <person name="Salcher M."/>
            <person name="Ghai R."/>
            <person name="Kavagutti S V."/>
        </authorList>
    </citation>
    <scope>NUCLEOTIDE SEQUENCE</scope>
</reference>
<dbReference type="PANTHER" id="PTHR21098">
    <property type="entry name" value="RIBOFLAVIN SYNTHASE ALPHA CHAIN"/>
    <property type="match status" value="1"/>
</dbReference>
<dbReference type="FunFam" id="2.40.30.20:FF:000004">
    <property type="entry name" value="Riboflavin synthase, alpha subunit"/>
    <property type="match status" value="1"/>
</dbReference>
<dbReference type="NCBIfam" id="NF006767">
    <property type="entry name" value="PRK09289.1"/>
    <property type="match status" value="1"/>
</dbReference>
<dbReference type="NCBIfam" id="NF009566">
    <property type="entry name" value="PRK13020.1"/>
    <property type="match status" value="1"/>
</dbReference>
<dbReference type="PIRSF" id="PIRSF000498">
    <property type="entry name" value="Riboflavin_syn_A"/>
    <property type="match status" value="1"/>
</dbReference>
<dbReference type="PROSITE" id="PS51177">
    <property type="entry name" value="LUMAZINE_BIND"/>
    <property type="match status" value="2"/>
</dbReference>
<dbReference type="AlphaFoldDB" id="A0A6J6HS28"/>
<feature type="domain" description="Lumazine-binding" evidence="9">
    <location>
        <begin position="1"/>
        <end position="96"/>
    </location>
</feature>
<sequence length="203" mass="21264">MFTGLITELGTISSIERGESSAIFTIKAPESVAGLSLGDSIAVNGTCLTATSLTADSFKADVMIQTLSLTSLAQLEVGSRVNLELAAQMDMRMGGHIVQGHVDGTGTVVSMTPGEKWAEFVIAAPEHLTKYVVAQGSIALDGVSLTVGAIDDATNTITVWLIPETLAKTNVSDKKVGDLINIEVDILAKYVERLISKGATRGK</sequence>
<dbReference type="EMBL" id="CAEZUV010000103">
    <property type="protein sequence ID" value="CAB4616652.1"/>
    <property type="molecule type" value="Genomic_DNA"/>
</dbReference>
<accession>A0A6J6HS28</accession>
<dbReference type="SUPFAM" id="SSF63380">
    <property type="entry name" value="Riboflavin synthase domain-like"/>
    <property type="match status" value="2"/>
</dbReference>
<dbReference type="Pfam" id="PF00677">
    <property type="entry name" value="Lum_binding"/>
    <property type="match status" value="2"/>
</dbReference>
<gene>
    <name evidence="10" type="ORF">UFOPK1856_00731</name>
</gene>
<evidence type="ECO:0000256" key="3">
    <source>
        <dbReference type="ARBA" id="ARBA00004887"/>
    </source>
</evidence>
<dbReference type="InterPro" id="IPR017938">
    <property type="entry name" value="Riboflavin_synthase-like_b-brl"/>
</dbReference>
<evidence type="ECO:0000256" key="6">
    <source>
        <dbReference type="ARBA" id="ARBA00022619"/>
    </source>
</evidence>
<comment type="function">
    <text evidence="2">Catalyzes the dismutation of two molecules of 6,7-dimethyl-8-ribityllumazine, resulting in the formation of riboflavin and 5-amino-6-(D-ribitylamino)uracil.</text>
</comment>
<evidence type="ECO:0000259" key="9">
    <source>
        <dbReference type="PROSITE" id="PS51177"/>
    </source>
</evidence>
<keyword evidence="7" id="KW-0808">Transferase</keyword>
<keyword evidence="8" id="KW-0677">Repeat</keyword>
<proteinExistence type="predicted"/>
<dbReference type="NCBIfam" id="TIGR00187">
    <property type="entry name" value="ribE"/>
    <property type="match status" value="1"/>
</dbReference>
<keyword evidence="6" id="KW-0686">Riboflavin biosynthesis</keyword>
<evidence type="ECO:0000256" key="7">
    <source>
        <dbReference type="ARBA" id="ARBA00022679"/>
    </source>
</evidence>
<dbReference type="Gene3D" id="2.40.30.20">
    <property type="match status" value="2"/>
</dbReference>